<dbReference type="PROSITE" id="PS50011">
    <property type="entry name" value="PROTEIN_KINASE_DOM"/>
    <property type="match status" value="1"/>
</dbReference>
<dbReference type="SMART" id="SM00220">
    <property type="entry name" value="S_TKc"/>
    <property type="match status" value="1"/>
</dbReference>
<dbReference type="AlphaFoldDB" id="A0A8J3BGP6"/>
<sequence length="301" mass="31863">MSVELRPGTVVCGRWHGNAYRIERVAGRGATATVYAAWGPMGRVALKVAADEACVLVEAVTLRDLEARGAALGPFLRDVDEADIGGRPVLFLALDWVEGVPLNRFSFGRRPEVAAAVLEQILDVLERLHAAGLVFGDLKPANVLVAPGSPPRAGVVDFGGVTPQGRLVRAHSELYDRAAWGAGGRTADPAYDLFAAALTFLAAVIGEARLAAFFNRKRSVAALCDIIRADSRLAPYRPVLEPALHGRWASAGAMRRALAAASDAGLSAVPPRDRLTAGLVGACAVAVAWFLLASAAWWERQ</sequence>
<dbReference type="SUPFAM" id="SSF56112">
    <property type="entry name" value="Protein kinase-like (PK-like)"/>
    <property type="match status" value="1"/>
</dbReference>
<proteinExistence type="predicted"/>
<dbReference type="Gene3D" id="1.10.510.10">
    <property type="entry name" value="Transferase(Phosphotransferase) domain 1"/>
    <property type="match status" value="1"/>
</dbReference>
<comment type="caution">
    <text evidence="3">The sequence shown here is derived from an EMBL/GenBank/DDBJ whole genome shotgun (WGS) entry which is preliminary data.</text>
</comment>
<reference evidence="3" key="1">
    <citation type="journal article" date="2014" name="Int. J. Syst. Evol. Microbiol.">
        <title>Complete genome sequence of Corynebacterium casei LMG S-19264T (=DSM 44701T), isolated from a smear-ripened cheese.</title>
        <authorList>
            <consortium name="US DOE Joint Genome Institute (JGI-PGF)"/>
            <person name="Walter F."/>
            <person name="Albersmeier A."/>
            <person name="Kalinowski J."/>
            <person name="Ruckert C."/>
        </authorList>
    </citation>
    <scope>NUCLEOTIDE SEQUENCE</scope>
    <source>
        <strain evidence="3">JCM 14719</strain>
    </source>
</reference>
<evidence type="ECO:0000259" key="2">
    <source>
        <dbReference type="PROSITE" id="PS50011"/>
    </source>
</evidence>
<feature type="domain" description="Protein kinase" evidence="2">
    <location>
        <begin position="20"/>
        <end position="290"/>
    </location>
</feature>
<dbReference type="Proteomes" id="UP000637720">
    <property type="component" value="Unassembled WGS sequence"/>
</dbReference>
<protein>
    <recommendedName>
        <fullName evidence="2">Protein kinase domain-containing protein</fullName>
    </recommendedName>
</protein>
<reference evidence="3" key="2">
    <citation type="submission" date="2020-09" db="EMBL/GenBank/DDBJ databases">
        <authorList>
            <person name="Sun Q."/>
            <person name="Ohkuma M."/>
        </authorList>
    </citation>
    <scope>NUCLEOTIDE SEQUENCE</scope>
    <source>
        <strain evidence="3">JCM 14719</strain>
    </source>
</reference>
<keyword evidence="1" id="KW-0812">Transmembrane</keyword>
<dbReference type="GO" id="GO:0005524">
    <property type="term" value="F:ATP binding"/>
    <property type="evidence" value="ECO:0007669"/>
    <property type="project" value="InterPro"/>
</dbReference>
<name>A0A8J3BGP6_9BACI</name>
<evidence type="ECO:0000313" key="3">
    <source>
        <dbReference type="EMBL" id="GGK07997.1"/>
    </source>
</evidence>
<keyword evidence="1" id="KW-1133">Transmembrane helix</keyword>
<dbReference type="InterPro" id="IPR000719">
    <property type="entry name" value="Prot_kinase_dom"/>
</dbReference>
<gene>
    <name evidence="3" type="ORF">GCM10007043_22550</name>
</gene>
<feature type="transmembrane region" description="Helical" evidence="1">
    <location>
        <begin position="275"/>
        <end position="298"/>
    </location>
</feature>
<dbReference type="EMBL" id="BMOF01000070">
    <property type="protein sequence ID" value="GGK07997.1"/>
    <property type="molecule type" value="Genomic_DNA"/>
</dbReference>
<keyword evidence="1" id="KW-0472">Membrane</keyword>
<dbReference type="GO" id="GO:0004672">
    <property type="term" value="F:protein kinase activity"/>
    <property type="evidence" value="ECO:0007669"/>
    <property type="project" value="InterPro"/>
</dbReference>
<accession>A0A8J3BGP6</accession>
<organism evidence="3 4">
    <name type="scientific">Calditerricola satsumensis</name>
    <dbReference type="NCBI Taxonomy" id="373054"/>
    <lineage>
        <taxon>Bacteria</taxon>
        <taxon>Bacillati</taxon>
        <taxon>Bacillota</taxon>
        <taxon>Bacilli</taxon>
        <taxon>Bacillales</taxon>
        <taxon>Bacillaceae</taxon>
        <taxon>Calditerricola</taxon>
    </lineage>
</organism>
<dbReference type="InterPro" id="IPR011009">
    <property type="entry name" value="Kinase-like_dom_sf"/>
</dbReference>
<keyword evidence="4" id="KW-1185">Reference proteome</keyword>
<evidence type="ECO:0000313" key="4">
    <source>
        <dbReference type="Proteomes" id="UP000637720"/>
    </source>
</evidence>
<evidence type="ECO:0000256" key="1">
    <source>
        <dbReference type="SAM" id="Phobius"/>
    </source>
</evidence>